<sequence length="76" mass="8352">MLNRNYRGRQEPERDFGTKPNNCGGTLPGKAEFSKPRCPSPKSEKNAYNKSAGGCSDGYDDDDYTNVGDLNVYGNI</sequence>
<gene>
    <name evidence="2" type="ORF">Q7C36_016683</name>
</gene>
<feature type="compositionally biased region" description="Basic and acidic residues" evidence="1">
    <location>
        <begin position="8"/>
        <end position="17"/>
    </location>
</feature>
<name>A0AA88SB70_TACVA</name>
<dbReference type="AlphaFoldDB" id="A0AA88SB70"/>
<dbReference type="EMBL" id="JAVHJS010000017">
    <property type="protein sequence ID" value="KAK2831597.1"/>
    <property type="molecule type" value="Genomic_DNA"/>
</dbReference>
<accession>A0AA88SB70</accession>
<dbReference type="Proteomes" id="UP001187315">
    <property type="component" value="Unassembled WGS sequence"/>
</dbReference>
<evidence type="ECO:0000256" key="1">
    <source>
        <dbReference type="SAM" id="MobiDB-lite"/>
    </source>
</evidence>
<organism evidence="2 3">
    <name type="scientific">Tachysurus vachellii</name>
    <name type="common">Darkbarbel catfish</name>
    <name type="synonym">Pelteobagrus vachellii</name>
    <dbReference type="NCBI Taxonomy" id="175792"/>
    <lineage>
        <taxon>Eukaryota</taxon>
        <taxon>Metazoa</taxon>
        <taxon>Chordata</taxon>
        <taxon>Craniata</taxon>
        <taxon>Vertebrata</taxon>
        <taxon>Euteleostomi</taxon>
        <taxon>Actinopterygii</taxon>
        <taxon>Neopterygii</taxon>
        <taxon>Teleostei</taxon>
        <taxon>Ostariophysi</taxon>
        <taxon>Siluriformes</taxon>
        <taxon>Bagridae</taxon>
        <taxon>Tachysurus</taxon>
    </lineage>
</organism>
<reference evidence="2" key="1">
    <citation type="submission" date="2023-08" db="EMBL/GenBank/DDBJ databases">
        <title>Pelteobagrus vachellii genome.</title>
        <authorList>
            <person name="Liu H."/>
        </authorList>
    </citation>
    <scope>NUCLEOTIDE SEQUENCE</scope>
    <source>
        <strain evidence="2">PRFRI_2022a</strain>
        <tissue evidence="2">Muscle</tissue>
    </source>
</reference>
<evidence type="ECO:0000313" key="3">
    <source>
        <dbReference type="Proteomes" id="UP001187315"/>
    </source>
</evidence>
<comment type="caution">
    <text evidence="2">The sequence shown here is derived from an EMBL/GenBank/DDBJ whole genome shotgun (WGS) entry which is preliminary data.</text>
</comment>
<feature type="region of interest" description="Disordered" evidence="1">
    <location>
        <begin position="1"/>
        <end position="76"/>
    </location>
</feature>
<keyword evidence="3" id="KW-1185">Reference proteome</keyword>
<proteinExistence type="predicted"/>
<evidence type="ECO:0000313" key="2">
    <source>
        <dbReference type="EMBL" id="KAK2831597.1"/>
    </source>
</evidence>
<protein>
    <submittedName>
        <fullName evidence="2">Uncharacterized protein</fullName>
    </submittedName>
</protein>